<dbReference type="CDD" id="cd03468">
    <property type="entry name" value="PolY_like"/>
    <property type="match status" value="1"/>
</dbReference>
<evidence type="ECO:0000313" key="4">
    <source>
        <dbReference type="EMBL" id="PTX58076.1"/>
    </source>
</evidence>
<dbReference type="Proteomes" id="UP000243978">
    <property type="component" value="Unassembled WGS sequence"/>
</dbReference>
<gene>
    <name evidence="4" type="ORF">C8N43_2752</name>
</gene>
<sequence>MLPVPPAKRRVLCLWFPRLAAERFMRREGVADDVPVAVLRDIGNMQVIHSLNPAAEAFGLTPGQPMRDAMAMCPELRTRLANLPREAAFLQVLARWAGKFSPWVRVEGEAGLILDLTGCAHLFGGEEGLARQVEEDCAGFGFTVRLGLADTVGAAWALARFAGRGAGSLRSGDAIDAEARATRSRAAKRRHWERGGAAPKMQLAEVVQAAIAPPGQTRGALAPLPMAALRLDPDVVTGLARVGLRRVEDVMGMPRAALARRFGMQVVRRLDQALGLEPEPVSPAKPADHFAVRLSFPDPIGLEADVLAGIDRLLEPLCEKLRKKGRGARRIRLQAFRTDETSEILEVGLARASNDPDRMRPLLAMKLGDLDVGFGLDVLRLEAVLSEPLQARQHRGHLEASADVAAQMTQDTEIDDLIGRLGARVGLEAITRVHPASSHIPEKGAIVLAAAWSEPCESWPEPELPRPLTLFPPEPVTAAEVPIPPETFKWRGRHLTLAQAVGPERISPEWWLDEPEWRTGVRDYWRVDTKSGDRLWLFYAHGAAKTGGWFCQGDFG</sequence>
<dbReference type="SUPFAM" id="SSF56672">
    <property type="entry name" value="DNA/RNA polymerases"/>
    <property type="match status" value="1"/>
</dbReference>
<keyword evidence="5" id="KW-1185">Reference proteome</keyword>
<dbReference type="Pfam" id="PF20114">
    <property type="entry name" value="DUF6504"/>
    <property type="match status" value="1"/>
</dbReference>
<dbReference type="InterPro" id="IPR050356">
    <property type="entry name" value="SulA_CellDiv_inhibitor"/>
</dbReference>
<name>A0A2T6BPV4_9RHOB</name>
<organism evidence="4 5">
    <name type="scientific">Litoreibacter ponti</name>
    <dbReference type="NCBI Taxonomy" id="1510457"/>
    <lineage>
        <taxon>Bacteria</taxon>
        <taxon>Pseudomonadati</taxon>
        <taxon>Pseudomonadota</taxon>
        <taxon>Alphaproteobacteria</taxon>
        <taxon>Rhodobacterales</taxon>
        <taxon>Roseobacteraceae</taxon>
        <taxon>Litoreibacter</taxon>
    </lineage>
</organism>
<dbReference type="RefSeq" id="WP_107846117.1">
    <property type="nucleotide sequence ID" value="NZ_QBKS01000001.1"/>
</dbReference>
<dbReference type="PANTHER" id="PTHR35369:SF2">
    <property type="entry name" value="BLR3025 PROTEIN"/>
    <property type="match status" value="1"/>
</dbReference>
<dbReference type="PANTHER" id="PTHR35369">
    <property type="entry name" value="BLR3025 PROTEIN-RELATED"/>
    <property type="match status" value="1"/>
</dbReference>
<proteinExistence type="inferred from homology"/>
<comment type="similarity">
    <text evidence="1">Belongs to the DNA polymerase type-Y family.</text>
</comment>
<keyword evidence="2" id="KW-0227">DNA damage</keyword>
<dbReference type="Gene3D" id="3.40.1170.60">
    <property type="match status" value="1"/>
</dbReference>
<dbReference type="InterPro" id="IPR043502">
    <property type="entry name" value="DNA/RNA_pol_sf"/>
</dbReference>
<dbReference type="GO" id="GO:0006281">
    <property type="term" value="P:DNA repair"/>
    <property type="evidence" value="ECO:0007669"/>
    <property type="project" value="InterPro"/>
</dbReference>
<evidence type="ECO:0000256" key="1">
    <source>
        <dbReference type="ARBA" id="ARBA00010945"/>
    </source>
</evidence>
<dbReference type="InterPro" id="IPR045443">
    <property type="entry name" value="DUF6504"/>
</dbReference>
<evidence type="ECO:0000256" key="2">
    <source>
        <dbReference type="ARBA" id="ARBA00022763"/>
    </source>
</evidence>
<dbReference type="InterPro" id="IPR043128">
    <property type="entry name" value="Rev_trsase/Diguanyl_cyclase"/>
</dbReference>
<evidence type="ECO:0000313" key="5">
    <source>
        <dbReference type="Proteomes" id="UP000243978"/>
    </source>
</evidence>
<reference evidence="4 5" key="1">
    <citation type="submission" date="2018-04" db="EMBL/GenBank/DDBJ databases">
        <title>Genomic Encyclopedia of Archaeal and Bacterial Type Strains, Phase II (KMG-II): from individual species to whole genera.</title>
        <authorList>
            <person name="Goeker M."/>
        </authorList>
    </citation>
    <scope>NUCLEOTIDE SEQUENCE [LARGE SCALE GENOMIC DNA]</scope>
    <source>
        <strain evidence="4 5">DSM 100977</strain>
    </source>
</reference>
<accession>A0A2T6BPV4</accession>
<evidence type="ECO:0000259" key="3">
    <source>
        <dbReference type="PROSITE" id="PS50173"/>
    </source>
</evidence>
<dbReference type="AlphaFoldDB" id="A0A2T6BPV4"/>
<feature type="domain" description="UmuC" evidence="3">
    <location>
        <begin position="33"/>
        <end position="84"/>
    </location>
</feature>
<dbReference type="PROSITE" id="PS50173">
    <property type="entry name" value="UMUC"/>
    <property type="match status" value="1"/>
</dbReference>
<protein>
    <submittedName>
        <fullName evidence="4">Protein ImuB</fullName>
    </submittedName>
</protein>
<comment type="caution">
    <text evidence="4">The sequence shown here is derived from an EMBL/GenBank/DDBJ whole genome shotgun (WGS) entry which is preliminary data.</text>
</comment>
<dbReference type="OrthoDB" id="9788640at2"/>
<dbReference type="EMBL" id="QBKS01000001">
    <property type="protein sequence ID" value="PTX58076.1"/>
    <property type="molecule type" value="Genomic_DNA"/>
</dbReference>
<dbReference type="Pfam" id="PF00817">
    <property type="entry name" value="IMS"/>
    <property type="match status" value="1"/>
</dbReference>
<dbReference type="Gene3D" id="3.30.70.270">
    <property type="match status" value="1"/>
</dbReference>
<dbReference type="InterPro" id="IPR001126">
    <property type="entry name" value="UmuC"/>
</dbReference>